<dbReference type="RefSeq" id="WP_317490388.1">
    <property type="nucleotide sequence ID" value="NZ_CP136051.1"/>
</dbReference>
<keyword evidence="3" id="KW-1185">Reference proteome</keyword>
<protein>
    <recommendedName>
        <fullName evidence="4">DUF4259 domain-containing protein</fullName>
    </recommendedName>
</protein>
<dbReference type="EMBL" id="CP136051">
    <property type="protein sequence ID" value="WOK07742.1"/>
    <property type="molecule type" value="Genomic_DNA"/>
</dbReference>
<evidence type="ECO:0000313" key="1">
    <source>
        <dbReference type="EMBL" id="WOK07726.1"/>
    </source>
</evidence>
<reference evidence="2 3" key="1">
    <citation type="journal article" date="2023" name="Microbiol. Resour. Announc.">
        <title>Complete Genome Sequence of Imperialibacter roseus strain P4T.</title>
        <authorList>
            <person name="Tizabi D.R."/>
            <person name="Bachvaroff T."/>
            <person name="Hill R.T."/>
        </authorList>
    </citation>
    <scope>NUCLEOTIDE SEQUENCE [LARGE SCALE GENOMIC DNA]</scope>
    <source>
        <strain evidence="2 3">P4T</strain>
    </source>
</reference>
<sequence length="297" mass="34185">MGTWGTAIKDSDAFADVYSEFFELYNAGGDPKTISKKIIEDNWEILEIEEEKHSLWFAIALAQWETKSLDEDILRKVETIVTSGADLSIWRHLGASEPDLTRRKVALKKFLDKIQTERPKAKPRKKLKLNTAVFSTGECLVFKMRNGNYGGAVVLATDADPETPYNLVATTRINKRELPSLDDFEKAEVLLLNFGNWTDKPDVVWYMPDLYFKEYSSLYESIGKIDIEAQYKVSDRIGLSYLFKPSYTTGWNMSYDAEKQFESELTKPKPTQQLTIKQLIKGERTSKKWWDFLKKGS</sequence>
<accession>A0ABZ0IRS1</accession>
<evidence type="ECO:0000313" key="2">
    <source>
        <dbReference type="EMBL" id="WOK07742.1"/>
    </source>
</evidence>
<proteinExistence type="predicted"/>
<evidence type="ECO:0008006" key="4">
    <source>
        <dbReference type="Google" id="ProtNLM"/>
    </source>
</evidence>
<name>A0ABZ0IRS1_9BACT</name>
<organism evidence="2 3">
    <name type="scientific">Imperialibacter roseus</name>
    <dbReference type="NCBI Taxonomy" id="1324217"/>
    <lineage>
        <taxon>Bacteria</taxon>
        <taxon>Pseudomonadati</taxon>
        <taxon>Bacteroidota</taxon>
        <taxon>Cytophagia</taxon>
        <taxon>Cytophagales</taxon>
        <taxon>Flammeovirgaceae</taxon>
        <taxon>Imperialibacter</taxon>
    </lineage>
</organism>
<dbReference type="Proteomes" id="UP001302349">
    <property type="component" value="Chromosome"/>
</dbReference>
<gene>
    <name evidence="1" type="ORF">RT717_03695</name>
    <name evidence="2" type="ORF">RT717_03775</name>
</gene>
<evidence type="ECO:0000313" key="3">
    <source>
        <dbReference type="Proteomes" id="UP001302349"/>
    </source>
</evidence>
<dbReference type="EMBL" id="CP136051">
    <property type="protein sequence ID" value="WOK07726.1"/>
    <property type="molecule type" value="Genomic_DNA"/>
</dbReference>